<evidence type="ECO:0000313" key="2">
    <source>
        <dbReference type="Proteomes" id="UP000255534"/>
    </source>
</evidence>
<gene>
    <name evidence="1" type="ORF">NCTC5798_01398</name>
</gene>
<accession>A0A379UPN9</accession>
<organism evidence="1 2">
    <name type="scientific">Salmonella enterica I</name>
    <dbReference type="NCBI Taxonomy" id="59201"/>
    <lineage>
        <taxon>Bacteria</taxon>
        <taxon>Pseudomonadati</taxon>
        <taxon>Pseudomonadota</taxon>
        <taxon>Gammaproteobacteria</taxon>
        <taxon>Enterobacterales</taxon>
        <taxon>Enterobacteriaceae</taxon>
        <taxon>Salmonella</taxon>
    </lineage>
</organism>
<sequence length="145" mass="16729">MVWDAIISSAHFDFHFTKRETCVEALTLLSPYKHVALNDLIMTIQKDADRCNPSTEKDRVQWLKIKENSLKLCTRQIIEEQREGVYRLQGIFLGVISTPFSLASTFFPDPASKPECLELLDDYQRICPCVPGSEFNEQLKTFKKI</sequence>
<protein>
    <submittedName>
        <fullName evidence="1">Uncharacterized protein</fullName>
    </submittedName>
</protein>
<proteinExistence type="predicted"/>
<name>A0A379UPN9_SALET</name>
<reference evidence="1 2" key="1">
    <citation type="submission" date="2018-06" db="EMBL/GenBank/DDBJ databases">
        <authorList>
            <consortium name="Pathogen Informatics"/>
            <person name="Doyle S."/>
        </authorList>
    </citation>
    <scope>NUCLEOTIDE SEQUENCE [LARGE SCALE GENOMIC DNA]</scope>
    <source>
        <strain evidence="1 2">NCTC5798</strain>
    </source>
</reference>
<dbReference type="EMBL" id="UGXK01000001">
    <property type="protein sequence ID" value="SUG70294.1"/>
    <property type="molecule type" value="Genomic_DNA"/>
</dbReference>
<dbReference type="AlphaFoldDB" id="A0A379UPN9"/>
<dbReference type="Proteomes" id="UP000255534">
    <property type="component" value="Unassembled WGS sequence"/>
</dbReference>
<evidence type="ECO:0000313" key="1">
    <source>
        <dbReference type="EMBL" id="SUG70294.1"/>
    </source>
</evidence>